<dbReference type="InterPro" id="IPR014720">
    <property type="entry name" value="dsRBD_dom"/>
</dbReference>
<feature type="domain" description="DRBM" evidence="2">
    <location>
        <begin position="292"/>
        <end position="355"/>
    </location>
</feature>
<accession>A0AAZ3RJA2</accession>
<reference evidence="3" key="3">
    <citation type="submission" date="2025-09" db="UniProtKB">
        <authorList>
            <consortium name="Ensembl"/>
        </authorList>
    </citation>
    <scope>IDENTIFICATION</scope>
</reference>
<dbReference type="Gene3D" id="3.30.160.20">
    <property type="match status" value="2"/>
</dbReference>
<dbReference type="PANTHER" id="PTHR35083">
    <property type="entry name" value="RGD1565685 PROTEIN"/>
    <property type="match status" value="1"/>
</dbReference>
<feature type="region of interest" description="Disordered" evidence="1">
    <location>
        <begin position="365"/>
        <end position="385"/>
    </location>
</feature>
<sequence>MDSFRRFQDDDYKNWIKTTMGLNCLKTRLGGFLEHETETYHDHLRNKVNANKGDLCTTQCNLKKWMPRPKQVPQVCEVCEPWRDEIWANHSFKGGQVYWNNSKPYLWPTKKWEVAKVTNVRNQVMHSADFRVEKRELESYLGRIKDLGQALKTHYPKFSELTEEIEQLQNTDFSFIMSCVGKKIVLAADKIPESMLKLQNFLSLEQQILKEKLECLSQRYEEDRETALTLEELQCVRVFLEGNNDLQKSLAPQWERLTEVQERVDTLTFRVDTLEMNTRTHDPEFSTDILKYKNHLYEEARRQGWPEPVFSEIKEALGYRGRVQVRGQTFEGVQVCPKSKTAHQEVAKLALSQLAKDCASLSELANDTEEGEASSSQTDQPQSLSCTGPVFFGSVTVVLKTDITSGEGHSGMTEAVQSAYKKLALLLDLPESASSYKDVVLEHCHTRDVPPPEEAVQSDAEEKTYQCTLRFTGPITFYVPEGSSKKKQACQQAAKVALQRLSGVLGSKEVMGGNYVSTLKELLEAQTPQLDKPAYDVTDRGRGAGEVTERGEWRNVEG</sequence>
<dbReference type="SUPFAM" id="SSF54768">
    <property type="entry name" value="dsRNA-binding domain-like"/>
    <property type="match status" value="2"/>
</dbReference>
<protein>
    <recommendedName>
        <fullName evidence="2">DRBM domain-containing protein</fullName>
    </recommendedName>
</protein>
<keyword evidence="4" id="KW-1185">Reference proteome</keyword>
<reference evidence="4" key="1">
    <citation type="journal article" date="2018" name="PLoS ONE">
        <title>Chinook salmon (Oncorhynchus tshawytscha) genome and transcriptome.</title>
        <authorList>
            <person name="Christensen K.A."/>
            <person name="Leong J.S."/>
            <person name="Sakhrani D."/>
            <person name="Biagi C.A."/>
            <person name="Minkley D.R."/>
            <person name="Withler R.E."/>
            <person name="Rondeau E.B."/>
            <person name="Koop B.F."/>
            <person name="Devlin R.H."/>
        </authorList>
    </citation>
    <scope>NUCLEOTIDE SEQUENCE [LARGE SCALE GENOMIC DNA]</scope>
</reference>
<feature type="compositionally biased region" description="Basic and acidic residues" evidence="1">
    <location>
        <begin position="533"/>
        <end position="558"/>
    </location>
</feature>
<evidence type="ECO:0000313" key="4">
    <source>
        <dbReference type="Proteomes" id="UP000694402"/>
    </source>
</evidence>
<dbReference type="Ensembl" id="ENSOTST00005182649.1">
    <property type="protein sequence ID" value="ENSOTSP00005141677.1"/>
    <property type="gene ID" value="ENSOTSG00005047893.2"/>
</dbReference>
<gene>
    <name evidence="3" type="primary">LOC112227342</name>
</gene>
<feature type="compositionally biased region" description="Polar residues" evidence="1">
    <location>
        <begin position="373"/>
        <end position="385"/>
    </location>
</feature>
<dbReference type="Pfam" id="PF00035">
    <property type="entry name" value="dsrm"/>
    <property type="match status" value="1"/>
</dbReference>
<dbReference type="SMART" id="SM00358">
    <property type="entry name" value="DSRM"/>
    <property type="match status" value="2"/>
</dbReference>
<dbReference type="PANTHER" id="PTHR35083:SF3">
    <property type="entry name" value="SI:CH211-91P5.3"/>
    <property type="match status" value="1"/>
</dbReference>
<evidence type="ECO:0000256" key="1">
    <source>
        <dbReference type="SAM" id="MobiDB-lite"/>
    </source>
</evidence>
<name>A0AAZ3RJA2_ONCTS</name>
<dbReference type="Pfam" id="PF15112">
    <property type="entry name" value="DUF4559"/>
    <property type="match status" value="1"/>
</dbReference>
<feature type="domain" description="DRBM" evidence="2">
    <location>
        <begin position="436"/>
        <end position="502"/>
    </location>
</feature>
<reference evidence="3" key="2">
    <citation type="submission" date="2025-08" db="UniProtKB">
        <authorList>
            <consortium name="Ensembl"/>
        </authorList>
    </citation>
    <scope>IDENTIFICATION</scope>
</reference>
<dbReference type="Proteomes" id="UP000694402">
    <property type="component" value="Unassembled WGS sequence"/>
</dbReference>
<dbReference type="AlphaFoldDB" id="A0AAZ3RJA2"/>
<feature type="region of interest" description="Disordered" evidence="1">
    <location>
        <begin position="530"/>
        <end position="558"/>
    </location>
</feature>
<evidence type="ECO:0000259" key="2">
    <source>
        <dbReference type="SMART" id="SM00358"/>
    </source>
</evidence>
<dbReference type="GeneTree" id="ENSGT00390000006290"/>
<evidence type="ECO:0000313" key="3">
    <source>
        <dbReference type="Ensembl" id="ENSOTSP00005141677.1"/>
    </source>
</evidence>
<dbReference type="InterPro" id="IPR027897">
    <property type="entry name" value="DUF4559"/>
</dbReference>
<proteinExistence type="predicted"/>
<organism evidence="3 4">
    <name type="scientific">Oncorhynchus tshawytscha</name>
    <name type="common">Chinook salmon</name>
    <name type="synonym">Salmo tshawytscha</name>
    <dbReference type="NCBI Taxonomy" id="74940"/>
    <lineage>
        <taxon>Eukaryota</taxon>
        <taxon>Metazoa</taxon>
        <taxon>Chordata</taxon>
        <taxon>Craniata</taxon>
        <taxon>Vertebrata</taxon>
        <taxon>Euteleostomi</taxon>
        <taxon>Actinopterygii</taxon>
        <taxon>Neopterygii</taxon>
        <taxon>Teleostei</taxon>
        <taxon>Protacanthopterygii</taxon>
        <taxon>Salmoniformes</taxon>
        <taxon>Salmonidae</taxon>
        <taxon>Salmoninae</taxon>
        <taxon>Oncorhynchus</taxon>
    </lineage>
</organism>